<dbReference type="PANTHER" id="PTHR43476:SF5">
    <property type="entry name" value="FAD-DEPENDENT MONOOXYGENASE"/>
    <property type="match status" value="1"/>
</dbReference>
<proteinExistence type="predicted"/>
<organism evidence="3 4">
    <name type="scientific">Paenibacillus haidiansis</name>
    <dbReference type="NCBI Taxonomy" id="1574488"/>
    <lineage>
        <taxon>Bacteria</taxon>
        <taxon>Bacillati</taxon>
        <taxon>Bacillota</taxon>
        <taxon>Bacilli</taxon>
        <taxon>Bacillales</taxon>
        <taxon>Paenibacillaceae</taxon>
        <taxon>Paenibacillus</taxon>
    </lineage>
</organism>
<keyword evidence="3" id="KW-0503">Monooxygenase</keyword>
<evidence type="ECO:0000259" key="2">
    <source>
        <dbReference type="Pfam" id="PF01494"/>
    </source>
</evidence>
<dbReference type="RefSeq" id="WP_331846680.1">
    <property type="nucleotide sequence ID" value="NZ_JAZHPZ010000004.1"/>
</dbReference>
<comment type="caution">
    <text evidence="3">The sequence shown here is derived from an EMBL/GenBank/DDBJ whole genome shotgun (WGS) entry which is preliminary data.</text>
</comment>
<feature type="domain" description="FAD-binding" evidence="2">
    <location>
        <begin position="4"/>
        <end position="346"/>
    </location>
</feature>
<name>A0ABU7VU74_9BACL</name>
<sequence length="369" mass="40908">MNMECDVSIVGAGPAGTLLAYLLAKEGVRVTLVEQHTSIGKAFRGEILNEEGDRVLKDHGLLEMINSDAYLPLTRIEYWERQEIIKQVLPSQSGGHFGIHVPQSELLHAVLDKAAEHRNFTLLAGVTVTELLQNEDRRYTGLKARAKNGDTVMIRSAVTVGADGRYSAVRKRADIPAASRRHGYDLLWALIPAPSGWEPVIRFAEVDRQQLSLFTQAKGMIQIGWNIAEGSYPEWKRRSFEPFIARLTEAFPDLRGPVGTHIRSWSDFVLLDIFSSVSEAWAKDGLVLIGDAAHTMTPTGAFGVNSALKDADVLYRELIGALNANDVSAKRLGRFEQARRSDVNALQQQQFTMESSFKLNFTAQPVIHG</sequence>
<dbReference type="InterPro" id="IPR050631">
    <property type="entry name" value="PheA/TfdB_FAD_monoxygenase"/>
</dbReference>
<dbReference type="PRINTS" id="PR00420">
    <property type="entry name" value="RNGMNOXGNASE"/>
</dbReference>
<dbReference type="Pfam" id="PF01494">
    <property type="entry name" value="FAD_binding_3"/>
    <property type="match status" value="1"/>
</dbReference>
<keyword evidence="4" id="KW-1185">Reference proteome</keyword>
<dbReference type="InterPro" id="IPR002938">
    <property type="entry name" value="FAD-bd"/>
</dbReference>
<dbReference type="Gene3D" id="3.50.50.60">
    <property type="entry name" value="FAD/NAD(P)-binding domain"/>
    <property type="match status" value="2"/>
</dbReference>
<evidence type="ECO:0000313" key="3">
    <source>
        <dbReference type="EMBL" id="MEF2966467.1"/>
    </source>
</evidence>
<evidence type="ECO:0000313" key="4">
    <source>
        <dbReference type="Proteomes" id="UP001306950"/>
    </source>
</evidence>
<keyword evidence="1" id="KW-0560">Oxidoreductase</keyword>
<dbReference type="PANTHER" id="PTHR43476">
    <property type="entry name" value="3-(3-HYDROXY-PHENYL)PROPIONATE/3-HYDROXYCINNAMIC ACID HYDROXYLASE"/>
    <property type="match status" value="1"/>
</dbReference>
<protein>
    <submittedName>
        <fullName evidence="3">FAD-dependent monooxygenase</fullName>
    </submittedName>
</protein>
<dbReference type="EMBL" id="JAZHPZ010000004">
    <property type="protein sequence ID" value="MEF2966467.1"/>
    <property type="molecule type" value="Genomic_DNA"/>
</dbReference>
<dbReference type="SUPFAM" id="SSF51905">
    <property type="entry name" value="FAD/NAD(P)-binding domain"/>
    <property type="match status" value="1"/>
</dbReference>
<gene>
    <name evidence="3" type="ORF">V3851_11555</name>
</gene>
<evidence type="ECO:0000256" key="1">
    <source>
        <dbReference type="ARBA" id="ARBA00023002"/>
    </source>
</evidence>
<dbReference type="Proteomes" id="UP001306950">
    <property type="component" value="Unassembled WGS sequence"/>
</dbReference>
<reference evidence="3 4" key="1">
    <citation type="submission" date="2024-02" db="EMBL/GenBank/DDBJ databases">
        <title>A nitrogen-fixing paenibacillus bacterium.</title>
        <authorList>
            <person name="Zhang W.L."/>
            <person name="Chen S.F."/>
        </authorList>
    </citation>
    <scope>NUCLEOTIDE SEQUENCE [LARGE SCALE GENOMIC DNA]</scope>
    <source>
        <strain evidence="3 4">M1</strain>
    </source>
</reference>
<accession>A0ABU7VU74</accession>
<dbReference type="GO" id="GO:0004497">
    <property type="term" value="F:monooxygenase activity"/>
    <property type="evidence" value="ECO:0007669"/>
    <property type="project" value="UniProtKB-KW"/>
</dbReference>
<dbReference type="InterPro" id="IPR036188">
    <property type="entry name" value="FAD/NAD-bd_sf"/>
</dbReference>